<keyword evidence="1" id="KW-0343">GTPase activation</keyword>
<keyword evidence="5" id="KW-1185">Reference proteome</keyword>
<evidence type="ECO:0000313" key="5">
    <source>
        <dbReference type="Proteomes" id="UP000001357"/>
    </source>
</evidence>
<proteinExistence type="predicted"/>
<dbReference type="SUPFAM" id="SSF48350">
    <property type="entry name" value="GTPase activation domain, GAP"/>
    <property type="match status" value="1"/>
</dbReference>
<dbReference type="CDD" id="cd04519">
    <property type="entry name" value="RasGAP"/>
    <property type="match status" value="1"/>
</dbReference>
<dbReference type="PANTHER" id="PTHR10194">
    <property type="entry name" value="RAS GTPASE-ACTIVATING PROTEINS"/>
    <property type="match status" value="1"/>
</dbReference>
<evidence type="ECO:0000313" key="4">
    <source>
        <dbReference type="EMBL" id="EDQ87214.1"/>
    </source>
</evidence>
<feature type="region of interest" description="Disordered" evidence="2">
    <location>
        <begin position="1"/>
        <end position="21"/>
    </location>
</feature>
<dbReference type="KEGG" id="mbr:MONBRDRAFT_27389"/>
<evidence type="ECO:0000256" key="2">
    <source>
        <dbReference type="SAM" id="MobiDB-lite"/>
    </source>
</evidence>
<dbReference type="InterPro" id="IPR008936">
    <property type="entry name" value="Rho_GTPase_activation_prot"/>
</dbReference>
<sequence length="742" mass="84297">MSKTVGLPVPTSSLGPLSESPATAAVSLPFDQLPSRPSSRHTARMTVECDEAGASTADVYTSALSKGSCISDSSFSAENMNGDRVLSRIEGWVYLLDEGPNTCPIKDSYSTRAWRRRYVVVEPHQGRIGIAPTREAMLYDTRASSLFSDVNQPVLFLGKASQSEGDELSFAQQAEVEESRKRIFRPRSAQSKKAACDEGLTMIDIRNCDFYAVHRSIFRYDPQLQHVFAIEFANTRYLCRVNDYWSQIKWVAGCKRFQAAPQHGGIVMFRELLIELKDLTWTRPLTRSSNKPVELSVVVHIRGFPHAMTPPRQSTTSSLSLDDGLVLDWMRISRRHLQSAITARVVRCNKKDKETIAEATLPFGLASNYARASKKVQMKGNKPIILSASEFNPPPHIDLHFAHFYALHLHESSSLEPKIVIMYPLQLAEPVLHWFDQHGDTYYESIVDILSKSFGQIRNIRHRHEPLLRFLRGFLAVFVNRGDLVERWLVKLLRQFFERETQTKDGIDSAGRRNEPVTMLLHAYVFYFAQNWLLATLGDSILSVQHTAEELGMCNVAGFSCREQHVERLKQHFSDIWGRIVAAADQFPHRVRTFCVLLTTALRQDFPVQIDRQITSVLIFQFLCTAISAPHTSGLTQTMPDSAQSTWLKHLAGAIKSMFYGMMHVGNPFEQFVKEQYDEHHGNASRILTMWRTPSLEVMEGVSTSTATCDRTLMRRSLAVFIRFGGWLRGTRRFYLWLRVGL</sequence>
<dbReference type="AlphaFoldDB" id="A9V552"/>
<dbReference type="Pfam" id="PF00616">
    <property type="entry name" value="RasGAP"/>
    <property type="match status" value="1"/>
</dbReference>
<dbReference type="GeneID" id="5893162"/>
<dbReference type="InterPro" id="IPR001936">
    <property type="entry name" value="RasGAP_dom"/>
</dbReference>
<dbReference type="PROSITE" id="PS50018">
    <property type="entry name" value="RAS_GTPASE_ACTIV_2"/>
    <property type="match status" value="1"/>
</dbReference>
<organism evidence="4 5">
    <name type="scientific">Monosiga brevicollis</name>
    <name type="common">Choanoflagellate</name>
    <dbReference type="NCBI Taxonomy" id="81824"/>
    <lineage>
        <taxon>Eukaryota</taxon>
        <taxon>Choanoflagellata</taxon>
        <taxon>Craspedida</taxon>
        <taxon>Salpingoecidae</taxon>
        <taxon>Monosiga</taxon>
    </lineage>
</organism>
<dbReference type="PANTHER" id="PTHR10194:SF60">
    <property type="entry name" value="RAS GTPASE-ACTIVATING PROTEIN RASKOL"/>
    <property type="match status" value="1"/>
</dbReference>
<dbReference type="Proteomes" id="UP000001357">
    <property type="component" value="Unassembled WGS sequence"/>
</dbReference>
<protein>
    <recommendedName>
        <fullName evidence="3">Ras-GAP domain-containing protein</fullName>
    </recommendedName>
</protein>
<accession>A9V552</accession>
<dbReference type="GO" id="GO:0005096">
    <property type="term" value="F:GTPase activator activity"/>
    <property type="evidence" value="ECO:0007669"/>
    <property type="project" value="UniProtKB-KW"/>
</dbReference>
<dbReference type="RefSeq" id="XP_001747827.1">
    <property type="nucleotide sequence ID" value="XM_001747775.1"/>
</dbReference>
<gene>
    <name evidence="4" type="ORF">MONBRDRAFT_27389</name>
</gene>
<reference evidence="4 5" key="1">
    <citation type="journal article" date="2008" name="Nature">
        <title>The genome of the choanoflagellate Monosiga brevicollis and the origin of metazoans.</title>
        <authorList>
            <consortium name="JGI Sequencing"/>
            <person name="King N."/>
            <person name="Westbrook M.J."/>
            <person name="Young S.L."/>
            <person name="Kuo A."/>
            <person name="Abedin M."/>
            <person name="Chapman J."/>
            <person name="Fairclough S."/>
            <person name="Hellsten U."/>
            <person name="Isogai Y."/>
            <person name="Letunic I."/>
            <person name="Marr M."/>
            <person name="Pincus D."/>
            <person name="Putnam N."/>
            <person name="Rokas A."/>
            <person name="Wright K.J."/>
            <person name="Zuzow R."/>
            <person name="Dirks W."/>
            <person name="Good M."/>
            <person name="Goodstein D."/>
            <person name="Lemons D."/>
            <person name="Li W."/>
            <person name="Lyons J.B."/>
            <person name="Morris A."/>
            <person name="Nichols S."/>
            <person name="Richter D.J."/>
            <person name="Salamov A."/>
            <person name="Bork P."/>
            <person name="Lim W.A."/>
            <person name="Manning G."/>
            <person name="Miller W.T."/>
            <person name="McGinnis W."/>
            <person name="Shapiro H."/>
            <person name="Tjian R."/>
            <person name="Grigoriev I.V."/>
            <person name="Rokhsar D."/>
        </authorList>
    </citation>
    <scope>NUCLEOTIDE SEQUENCE [LARGE SCALE GENOMIC DNA]</scope>
    <source>
        <strain evidence="5">MX1 / ATCC 50154</strain>
    </source>
</reference>
<dbReference type="InterPro" id="IPR039360">
    <property type="entry name" value="Ras_GTPase"/>
</dbReference>
<evidence type="ECO:0000259" key="3">
    <source>
        <dbReference type="PROSITE" id="PS50018"/>
    </source>
</evidence>
<feature type="domain" description="Ras-GAP" evidence="3">
    <location>
        <begin position="471"/>
        <end position="660"/>
    </location>
</feature>
<dbReference type="EMBL" id="CH991560">
    <property type="protein sequence ID" value="EDQ87214.1"/>
    <property type="molecule type" value="Genomic_DNA"/>
</dbReference>
<dbReference type="Gene3D" id="1.10.506.10">
    <property type="entry name" value="GTPase Activation - p120gap, domain 1"/>
    <property type="match status" value="1"/>
</dbReference>
<dbReference type="InParanoid" id="A9V552"/>
<name>A9V552_MONBE</name>
<evidence type="ECO:0000256" key="1">
    <source>
        <dbReference type="ARBA" id="ARBA00022468"/>
    </source>
</evidence>